<evidence type="ECO:0000313" key="2">
    <source>
        <dbReference type="EMBL" id="CAA9352306.1"/>
    </source>
</evidence>
<dbReference type="AlphaFoldDB" id="A0A6J4M7G7"/>
<accession>A0A6J4M7G7</accession>
<feature type="compositionally biased region" description="Basic and acidic residues" evidence="1">
    <location>
        <begin position="136"/>
        <end position="147"/>
    </location>
</feature>
<gene>
    <name evidence="2" type="ORF">AVDCRST_MAG24-1870</name>
</gene>
<name>A0A6J4M7G7_9ACTN</name>
<dbReference type="EMBL" id="CADCUF010000267">
    <property type="protein sequence ID" value="CAA9352306.1"/>
    <property type="molecule type" value="Genomic_DNA"/>
</dbReference>
<sequence length="167" mass="17470">GCRRAQRRRARGRAGSGAPGHQPARRGGGAGARGRCARGPDRGDPGLRRRAGRTDRRNGRTGHRPRRPARAVPDGAATHARAAGRDHRPARGRRPRGAHRPPAGTGGPAGEGRGPRAHDTGQRGARPPRPAGHLEGAQRDAGEDAGVREGPTSGRGPAGRAPRRRRV</sequence>
<feature type="compositionally biased region" description="Basic residues" evidence="1">
    <location>
        <begin position="90"/>
        <end position="99"/>
    </location>
</feature>
<feature type="non-terminal residue" evidence="2">
    <location>
        <position position="1"/>
    </location>
</feature>
<proteinExistence type="predicted"/>
<feature type="region of interest" description="Disordered" evidence="1">
    <location>
        <begin position="1"/>
        <end position="167"/>
    </location>
</feature>
<protein>
    <submittedName>
        <fullName evidence="2">Uncharacterized protein</fullName>
    </submittedName>
</protein>
<feature type="compositionally biased region" description="Basic residues" evidence="1">
    <location>
        <begin position="59"/>
        <end position="69"/>
    </location>
</feature>
<evidence type="ECO:0000256" key="1">
    <source>
        <dbReference type="SAM" id="MobiDB-lite"/>
    </source>
</evidence>
<feature type="compositionally biased region" description="Basic residues" evidence="1">
    <location>
        <begin position="1"/>
        <end position="12"/>
    </location>
</feature>
<organism evidence="2">
    <name type="scientific">uncultured Nocardioidaceae bacterium</name>
    <dbReference type="NCBI Taxonomy" id="253824"/>
    <lineage>
        <taxon>Bacteria</taxon>
        <taxon>Bacillati</taxon>
        <taxon>Actinomycetota</taxon>
        <taxon>Actinomycetes</taxon>
        <taxon>Propionibacteriales</taxon>
        <taxon>Nocardioidaceae</taxon>
        <taxon>environmental samples</taxon>
    </lineage>
</organism>
<reference evidence="2" key="1">
    <citation type="submission" date="2020-02" db="EMBL/GenBank/DDBJ databases">
        <authorList>
            <person name="Meier V. D."/>
        </authorList>
    </citation>
    <scope>NUCLEOTIDE SEQUENCE</scope>
    <source>
        <strain evidence="2">AVDCRST_MAG24</strain>
    </source>
</reference>
<feature type="compositionally biased region" description="Basic and acidic residues" evidence="1">
    <location>
        <begin position="38"/>
        <end position="58"/>
    </location>
</feature>
<feature type="non-terminal residue" evidence="2">
    <location>
        <position position="167"/>
    </location>
</feature>